<dbReference type="STRING" id="6182.A0A4Z2DW04"/>
<feature type="compositionally biased region" description="Polar residues" evidence="3">
    <location>
        <begin position="699"/>
        <end position="716"/>
    </location>
</feature>
<dbReference type="SUPFAM" id="SSF55550">
    <property type="entry name" value="SH2 domain"/>
    <property type="match status" value="1"/>
</dbReference>
<dbReference type="SMART" id="SM00252">
    <property type="entry name" value="SH2"/>
    <property type="match status" value="1"/>
</dbReference>
<evidence type="ECO:0000256" key="3">
    <source>
        <dbReference type="SAM" id="MobiDB-lite"/>
    </source>
</evidence>
<dbReference type="InterPro" id="IPR051846">
    <property type="entry name" value="SH2_domain_adapters"/>
</dbReference>
<dbReference type="GO" id="GO:0001784">
    <property type="term" value="F:phosphotyrosine residue binding"/>
    <property type="evidence" value="ECO:0007669"/>
    <property type="project" value="TreeGrafter"/>
</dbReference>
<keyword evidence="6" id="KW-1185">Reference proteome</keyword>
<evidence type="ECO:0000256" key="1">
    <source>
        <dbReference type="ARBA" id="ARBA00022999"/>
    </source>
</evidence>
<dbReference type="AlphaFoldDB" id="A0A4Z2DW04"/>
<feature type="compositionally biased region" description="Acidic residues" evidence="3">
    <location>
        <begin position="94"/>
        <end position="117"/>
    </location>
</feature>
<dbReference type="PANTHER" id="PTHR15127:SF32">
    <property type="entry name" value="HEAVYWEIGHT, ISOFORM A"/>
    <property type="match status" value="1"/>
</dbReference>
<feature type="domain" description="SH2" evidence="4">
    <location>
        <begin position="1104"/>
        <end position="1198"/>
    </location>
</feature>
<evidence type="ECO:0000313" key="6">
    <source>
        <dbReference type="Proteomes" id="UP000311919"/>
    </source>
</evidence>
<feature type="compositionally biased region" description="Low complexity" evidence="3">
    <location>
        <begin position="730"/>
        <end position="750"/>
    </location>
</feature>
<dbReference type="Pfam" id="PF00017">
    <property type="entry name" value="SH2"/>
    <property type="match status" value="1"/>
</dbReference>
<dbReference type="OrthoDB" id="5914531at2759"/>
<gene>
    <name evidence="5" type="ORF">EWB00_003421</name>
</gene>
<proteinExistence type="predicted"/>
<dbReference type="Proteomes" id="UP000311919">
    <property type="component" value="Unassembled WGS sequence"/>
</dbReference>
<dbReference type="PROSITE" id="PS50001">
    <property type="entry name" value="SH2"/>
    <property type="match status" value="1"/>
</dbReference>
<feature type="region of interest" description="Disordered" evidence="3">
    <location>
        <begin position="90"/>
        <end position="118"/>
    </location>
</feature>
<dbReference type="InterPro" id="IPR000980">
    <property type="entry name" value="SH2"/>
</dbReference>
<evidence type="ECO:0000313" key="5">
    <source>
        <dbReference type="EMBL" id="TNN20696.1"/>
    </source>
</evidence>
<name>A0A4Z2DW04_SCHJA</name>
<evidence type="ECO:0000256" key="2">
    <source>
        <dbReference type="PROSITE-ProRule" id="PRU00191"/>
    </source>
</evidence>
<dbReference type="InterPro" id="IPR036860">
    <property type="entry name" value="SH2_dom_sf"/>
</dbReference>
<accession>A0A4Z2DW04</accession>
<keyword evidence="1 2" id="KW-0727">SH2 domain</keyword>
<sequence>MLVKWNYYKQLPQGDEHHQRQLSASELDFYYYTYLLNNHPDKINKITDDDIDISIEKYSPSPLLISQFRKMAKNKLSHLNRCCILSTNRPASIPEEEEDVEEQNEMEEEEEEEEEETRVEIESKTMQTLMVNEVNQQTNNECNSNLQNHDACHQLLINSYADNHHIDEGIYENYQRGSSFRHDILSCIKDTSKHSNNDKEWSTIPRDDDVVLDACNHGIYWPECDGISSRSYRNTSHHHNGYLNKNNDNNLSSDSIYVKSEPLYYCTPGTQKEPIYINKYKKKNKRNKRRNSVSFDLSSTLSDDCSNLIISQSSCDSDQNWFGSGRNLWLANTNKGEHYNHNDNSSNILPTDSECTTTYREIFDTFTLCSNCSSSCSNDSYSNHRDNNHPHCLCSENDDVDDSCQTTITVTNPLVHSTVTSESTQSREGSHSASALPYINSVANNSETNVIGIQLKNNASQSSVCFASSPRGNTVITHHPASPFSRVPRSTVGKNGINLKTSPIQSTQSSISKSNVCITATAMTTTATTTACIDNFSTNENIPVTNISATSDSSRVLVDFQSDVSDCSSQQQQHIHVNDNQQTSSTYNEANQLIHLTKTNSSVSHGSLTNMTNSSHGLSGRTRSSNVSTSYPTYEEAWDLKLARQLGIGVSRLPSIIPIASSSSSVQNYIPSLPTIPSHTSNTDHSSILILSSTSVDNQNNNHGIKNNSNLPSHQPLTDDMHSLESNMKSLTISASTSSTSTSSSFSSTSNDKRINPTNNSELITTSHVDDLDHVDVKRTYLNKLDQKSTDDTNHLLFPHDELITNHSSHMGNGNGENNGEYDYAYNGSWSMGVKLNLNLAINNSSGDLSVPLNTPKCSDPMTAAKTEVVRTVKSSLTNPPPPSYHPNYLHHHGLSFSSRLQEFNPTKLASIKSTISNDLKANLTTRTNLQSVLPNDLDSISTSSCDESWDARHGRLVSELMTGRFIDPVAVVPDTGKIKAMTTTTTTTTVNNNDFLNSVTCCNSSEANIPTVSGSCSTSSYSSSSSSSSVSINSHVIIASPAPPPSQCTNSIVQTFDQFTSSSGNSRHSMHSVSRNKLLSSQNNLPKGLPSHLEKLPLEEQPWFHPSLTRSEAEELIRNEPEGSFLVRPSETCPNDFSLTIKHKTFLHMKITRNNAGQFILGEYSQPYSSVSQMIYHYARTLVPVLGAYSVTLTHPVFKRV</sequence>
<dbReference type="PRINTS" id="PR00401">
    <property type="entry name" value="SH2DOMAIN"/>
</dbReference>
<protein>
    <submittedName>
        <fullName evidence="5">SH2 domain-containing adapter protein isoform 6</fullName>
    </submittedName>
</protein>
<feature type="region of interest" description="Disordered" evidence="3">
    <location>
        <begin position="699"/>
        <end position="762"/>
    </location>
</feature>
<dbReference type="Gene3D" id="3.30.505.10">
    <property type="entry name" value="SH2 domain"/>
    <property type="match status" value="1"/>
</dbReference>
<evidence type="ECO:0000259" key="4">
    <source>
        <dbReference type="PROSITE" id="PS50001"/>
    </source>
</evidence>
<dbReference type="EMBL" id="SKCS01000021">
    <property type="protein sequence ID" value="TNN20696.1"/>
    <property type="molecule type" value="Genomic_DNA"/>
</dbReference>
<comment type="caution">
    <text evidence="5">The sequence shown here is derived from an EMBL/GenBank/DDBJ whole genome shotgun (WGS) entry which is preliminary data.</text>
</comment>
<reference evidence="5 6" key="1">
    <citation type="submission" date="2019-03" db="EMBL/GenBank/DDBJ databases">
        <title>An improved genome assembly of the fluke Schistosoma japonicum.</title>
        <authorList>
            <person name="Hu W."/>
            <person name="Luo F."/>
            <person name="Yin M."/>
            <person name="Mo X."/>
            <person name="Sun C."/>
            <person name="Wu Q."/>
            <person name="Zhu B."/>
            <person name="Xiang M."/>
            <person name="Wang J."/>
            <person name="Wang Y."/>
            <person name="Zhang T."/>
            <person name="Xu B."/>
            <person name="Zheng H."/>
            <person name="Feng Z."/>
        </authorList>
    </citation>
    <scope>NUCLEOTIDE SEQUENCE [LARGE SCALE GENOMIC DNA]</scope>
    <source>
        <strain evidence="5">HuSjv2</strain>
        <tissue evidence="5">Worms</tissue>
    </source>
</reference>
<dbReference type="PANTHER" id="PTHR15127">
    <property type="entry name" value="HEAVYWEIGHT, ISOFORM A"/>
    <property type="match status" value="1"/>
</dbReference>
<organism evidence="5 6">
    <name type="scientific">Schistosoma japonicum</name>
    <name type="common">Blood fluke</name>
    <dbReference type="NCBI Taxonomy" id="6182"/>
    <lineage>
        <taxon>Eukaryota</taxon>
        <taxon>Metazoa</taxon>
        <taxon>Spiralia</taxon>
        <taxon>Lophotrochozoa</taxon>
        <taxon>Platyhelminthes</taxon>
        <taxon>Trematoda</taxon>
        <taxon>Digenea</taxon>
        <taxon>Strigeidida</taxon>
        <taxon>Schistosomatoidea</taxon>
        <taxon>Schistosomatidae</taxon>
        <taxon>Schistosoma</taxon>
    </lineage>
</organism>